<feature type="non-terminal residue" evidence="1">
    <location>
        <position position="1"/>
    </location>
</feature>
<dbReference type="EMBL" id="CAUYUJ010005104">
    <property type="protein sequence ID" value="CAK0812279.1"/>
    <property type="molecule type" value="Genomic_DNA"/>
</dbReference>
<feature type="non-terminal residue" evidence="1">
    <location>
        <position position="65"/>
    </location>
</feature>
<gene>
    <name evidence="1" type="ORF">PCOR1329_LOCUS16602</name>
</gene>
<protein>
    <recommendedName>
        <fullName evidence="3">Selenoprotein O</fullName>
    </recommendedName>
</protein>
<accession>A0ABN9R0Q9</accession>
<evidence type="ECO:0000313" key="2">
    <source>
        <dbReference type="Proteomes" id="UP001189429"/>
    </source>
</evidence>
<sequence length="65" mass="6921">ARRALDDPEGAPADAPLHGDLTRHKFFEARGMDIVGGGGCLARRTEYASWALVNCAMSGTGEFAR</sequence>
<comment type="caution">
    <text evidence="1">The sequence shown here is derived from an EMBL/GenBank/DDBJ whole genome shotgun (WGS) entry which is preliminary data.</text>
</comment>
<evidence type="ECO:0000313" key="1">
    <source>
        <dbReference type="EMBL" id="CAK0812279.1"/>
    </source>
</evidence>
<dbReference type="Proteomes" id="UP001189429">
    <property type="component" value="Unassembled WGS sequence"/>
</dbReference>
<keyword evidence="2" id="KW-1185">Reference proteome</keyword>
<name>A0ABN9R0Q9_9DINO</name>
<reference evidence="1" key="1">
    <citation type="submission" date="2023-10" db="EMBL/GenBank/DDBJ databases">
        <authorList>
            <person name="Chen Y."/>
            <person name="Shah S."/>
            <person name="Dougan E. K."/>
            <person name="Thang M."/>
            <person name="Chan C."/>
        </authorList>
    </citation>
    <scope>NUCLEOTIDE SEQUENCE [LARGE SCALE GENOMIC DNA]</scope>
</reference>
<proteinExistence type="predicted"/>
<organism evidence="1 2">
    <name type="scientific">Prorocentrum cordatum</name>
    <dbReference type="NCBI Taxonomy" id="2364126"/>
    <lineage>
        <taxon>Eukaryota</taxon>
        <taxon>Sar</taxon>
        <taxon>Alveolata</taxon>
        <taxon>Dinophyceae</taxon>
        <taxon>Prorocentrales</taxon>
        <taxon>Prorocentraceae</taxon>
        <taxon>Prorocentrum</taxon>
    </lineage>
</organism>
<evidence type="ECO:0008006" key="3">
    <source>
        <dbReference type="Google" id="ProtNLM"/>
    </source>
</evidence>